<evidence type="ECO:0000313" key="3">
    <source>
        <dbReference type="Proteomes" id="UP001233999"/>
    </source>
</evidence>
<reference evidence="2" key="2">
    <citation type="submission" date="2023-05" db="EMBL/GenBank/DDBJ databases">
        <authorList>
            <person name="Fouks B."/>
        </authorList>
    </citation>
    <scope>NUCLEOTIDE SEQUENCE</scope>
    <source>
        <strain evidence="2">Stay&amp;Tobe</strain>
        <tissue evidence="2">Testes</tissue>
    </source>
</reference>
<dbReference type="Proteomes" id="UP001233999">
    <property type="component" value="Unassembled WGS sequence"/>
</dbReference>
<sequence>MDGTETVQSTSNKPASPNTTTSPLSSPSCNSPCANGNVINNGTSLEDDDEDGDISVGCPSPSIPLHREESKMSIPETSSSSSSSCLSSTRTTIVERHSSDNSEETIDEDDYFKPLKKLKMMQINKVAMGVTANHKQSTAITNSSVPIARHINNNQIAGVKSFSIVDILNHRPRTTANDRVVSETNTGRIVRPWDLETGSPPPTRHHRPKSADLCYASETLSSTCSSGRSSIASDCCTSPDIINCTITSSPTTSVGQVRHHGVVNQHQRHYSSSQRAASSGKSSSASGSGKTPNTSPLDALFQMTSKTFEELNGEAASGK</sequence>
<dbReference type="EMBL" id="JASPKZ010001598">
    <property type="protein sequence ID" value="KAJ9597594.1"/>
    <property type="molecule type" value="Genomic_DNA"/>
</dbReference>
<feature type="compositionally biased region" description="Polar residues" evidence="1">
    <location>
        <begin position="1"/>
        <end position="13"/>
    </location>
</feature>
<comment type="caution">
    <text evidence="2">The sequence shown here is derived from an EMBL/GenBank/DDBJ whole genome shotgun (WGS) entry which is preliminary data.</text>
</comment>
<feature type="compositionally biased region" description="Polar residues" evidence="1">
    <location>
        <begin position="290"/>
        <end position="306"/>
    </location>
</feature>
<evidence type="ECO:0000256" key="1">
    <source>
        <dbReference type="SAM" id="MobiDB-lite"/>
    </source>
</evidence>
<reference evidence="2" key="1">
    <citation type="journal article" date="2023" name="IScience">
        <title>Live-bearing cockroach genome reveals convergent evolutionary mechanisms linked to viviparity in insects and beyond.</title>
        <authorList>
            <person name="Fouks B."/>
            <person name="Harrison M.C."/>
            <person name="Mikhailova A.A."/>
            <person name="Marchal E."/>
            <person name="English S."/>
            <person name="Carruthers M."/>
            <person name="Jennings E.C."/>
            <person name="Chiamaka E.L."/>
            <person name="Frigard R.A."/>
            <person name="Pippel M."/>
            <person name="Attardo G.M."/>
            <person name="Benoit J.B."/>
            <person name="Bornberg-Bauer E."/>
            <person name="Tobe S.S."/>
        </authorList>
    </citation>
    <scope>NUCLEOTIDE SEQUENCE</scope>
    <source>
        <strain evidence="2">Stay&amp;Tobe</strain>
    </source>
</reference>
<proteinExistence type="predicted"/>
<evidence type="ECO:0000313" key="2">
    <source>
        <dbReference type="EMBL" id="KAJ9597594.1"/>
    </source>
</evidence>
<feature type="compositionally biased region" description="Low complexity" evidence="1">
    <location>
        <begin position="14"/>
        <end position="35"/>
    </location>
</feature>
<protein>
    <submittedName>
        <fullName evidence="2">Uncharacterized protein</fullName>
    </submittedName>
</protein>
<feature type="compositionally biased region" description="Low complexity" evidence="1">
    <location>
        <begin position="271"/>
        <end position="289"/>
    </location>
</feature>
<gene>
    <name evidence="2" type="ORF">L9F63_011539</name>
</gene>
<keyword evidence="3" id="KW-1185">Reference proteome</keyword>
<feature type="region of interest" description="Disordered" evidence="1">
    <location>
        <begin position="263"/>
        <end position="319"/>
    </location>
</feature>
<accession>A0AAD8AEF3</accession>
<organism evidence="2 3">
    <name type="scientific">Diploptera punctata</name>
    <name type="common">Pacific beetle cockroach</name>
    <dbReference type="NCBI Taxonomy" id="6984"/>
    <lineage>
        <taxon>Eukaryota</taxon>
        <taxon>Metazoa</taxon>
        <taxon>Ecdysozoa</taxon>
        <taxon>Arthropoda</taxon>
        <taxon>Hexapoda</taxon>
        <taxon>Insecta</taxon>
        <taxon>Pterygota</taxon>
        <taxon>Neoptera</taxon>
        <taxon>Polyneoptera</taxon>
        <taxon>Dictyoptera</taxon>
        <taxon>Blattodea</taxon>
        <taxon>Blaberoidea</taxon>
        <taxon>Blaberidae</taxon>
        <taxon>Diplopterinae</taxon>
        <taxon>Diploptera</taxon>
    </lineage>
</organism>
<dbReference type="AlphaFoldDB" id="A0AAD8AEF3"/>
<name>A0AAD8AEF3_DIPPU</name>
<feature type="region of interest" description="Disordered" evidence="1">
    <location>
        <begin position="1"/>
        <end position="105"/>
    </location>
</feature>
<feature type="compositionally biased region" description="Low complexity" evidence="1">
    <location>
        <begin position="72"/>
        <end position="92"/>
    </location>
</feature>